<name>A0A1M5U6D6_9CLOT</name>
<dbReference type="PANTHER" id="PTHR34975:SF2">
    <property type="entry name" value="SPORE GERMINATION PROTEIN A2"/>
    <property type="match status" value="1"/>
</dbReference>
<evidence type="ECO:0000256" key="8">
    <source>
        <dbReference type="SAM" id="Phobius"/>
    </source>
</evidence>
<proteinExistence type="inferred from homology"/>
<feature type="transmembrane region" description="Helical" evidence="8">
    <location>
        <begin position="335"/>
        <end position="354"/>
    </location>
</feature>
<feature type="transmembrane region" description="Helical" evidence="8">
    <location>
        <begin position="183"/>
        <end position="204"/>
    </location>
</feature>
<dbReference type="Proteomes" id="UP000184241">
    <property type="component" value="Unassembled WGS sequence"/>
</dbReference>
<keyword evidence="5 8" id="KW-0812">Transmembrane</keyword>
<feature type="transmembrane region" description="Helical" evidence="8">
    <location>
        <begin position="12"/>
        <end position="30"/>
    </location>
</feature>
<dbReference type="NCBIfam" id="TIGR00912">
    <property type="entry name" value="2A0309"/>
    <property type="match status" value="1"/>
</dbReference>
<gene>
    <name evidence="9" type="ORF">SAMN02745941_00415</name>
</gene>
<feature type="transmembrane region" description="Helical" evidence="8">
    <location>
        <begin position="268"/>
        <end position="288"/>
    </location>
</feature>
<keyword evidence="7 8" id="KW-0472">Membrane</keyword>
<evidence type="ECO:0000313" key="9">
    <source>
        <dbReference type="EMBL" id="SHH58283.1"/>
    </source>
</evidence>
<feature type="transmembrane region" description="Helical" evidence="8">
    <location>
        <begin position="211"/>
        <end position="230"/>
    </location>
</feature>
<feature type="transmembrane region" description="Helical" evidence="8">
    <location>
        <begin position="143"/>
        <end position="163"/>
    </location>
</feature>
<dbReference type="GO" id="GO:0009847">
    <property type="term" value="P:spore germination"/>
    <property type="evidence" value="ECO:0007669"/>
    <property type="project" value="InterPro"/>
</dbReference>
<dbReference type="InterPro" id="IPR004761">
    <property type="entry name" value="Spore_GerAB"/>
</dbReference>
<evidence type="ECO:0000256" key="7">
    <source>
        <dbReference type="ARBA" id="ARBA00023136"/>
    </source>
</evidence>
<keyword evidence="4" id="KW-0309">Germination</keyword>
<dbReference type="EMBL" id="FQXU01000003">
    <property type="protein sequence ID" value="SHH58283.1"/>
    <property type="molecule type" value="Genomic_DNA"/>
</dbReference>
<evidence type="ECO:0000256" key="6">
    <source>
        <dbReference type="ARBA" id="ARBA00022989"/>
    </source>
</evidence>
<dbReference type="PANTHER" id="PTHR34975">
    <property type="entry name" value="SPORE GERMINATION PROTEIN A2"/>
    <property type="match status" value="1"/>
</dbReference>
<dbReference type="Pfam" id="PF03845">
    <property type="entry name" value="Spore_permease"/>
    <property type="match status" value="1"/>
</dbReference>
<organism evidence="9 10">
    <name type="scientific">Clostridium intestinale DSM 6191</name>
    <dbReference type="NCBI Taxonomy" id="1121320"/>
    <lineage>
        <taxon>Bacteria</taxon>
        <taxon>Bacillati</taxon>
        <taxon>Bacillota</taxon>
        <taxon>Clostridia</taxon>
        <taxon>Eubacteriales</taxon>
        <taxon>Clostridiaceae</taxon>
        <taxon>Clostridium</taxon>
    </lineage>
</organism>
<evidence type="ECO:0000256" key="4">
    <source>
        <dbReference type="ARBA" id="ARBA00022544"/>
    </source>
</evidence>
<reference evidence="9 10" key="1">
    <citation type="submission" date="2016-11" db="EMBL/GenBank/DDBJ databases">
        <authorList>
            <person name="Jaros S."/>
            <person name="Januszkiewicz K."/>
            <person name="Wedrychowicz H."/>
        </authorList>
    </citation>
    <scope>NUCLEOTIDE SEQUENCE [LARGE SCALE GENOMIC DNA]</scope>
    <source>
        <strain evidence="9 10">DSM 6191</strain>
    </source>
</reference>
<dbReference type="RefSeq" id="WP_073016218.1">
    <property type="nucleotide sequence ID" value="NZ_FQXU01000003.1"/>
</dbReference>
<evidence type="ECO:0000256" key="3">
    <source>
        <dbReference type="ARBA" id="ARBA00022448"/>
    </source>
</evidence>
<dbReference type="GO" id="GO:0016020">
    <property type="term" value="C:membrane"/>
    <property type="evidence" value="ECO:0007669"/>
    <property type="project" value="UniProtKB-SubCell"/>
</dbReference>
<feature type="transmembrane region" description="Helical" evidence="8">
    <location>
        <begin position="111"/>
        <end position="131"/>
    </location>
</feature>
<keyword evidence="3" id="KW-0813">Transport</keyword>
<keyword evidence="6 8" id="KW-1133">Transmembrane helix</keyword>
<feature type="transmembrane region" description="Helical" evidence="8">
    <location>
        <begin position="69"/>
        <end position="91"/>
    </location>
</feature>
<dbReference type="Gene3D" id="1.20.1740.10">
    <property type="entry name" value="Amino acid/polyamine transporter I"/>
    <property type="match status" value="1"/>
</dbReference>
<accession>A0A1M5U6D6</accession>
<evidence type="ECO:0000256" key="1">
    <source>
        <dbReference type="ARBA" id="ARBA00004141"/>
    </source>
</evidence>
<feature type="transmembrane region" description="Helical" evidence="8">
    <location>
        <begin position="36"/>
        <end position="57"/>
    </location>
</feature>
<dbReference type="AlphaFoldDB" id="A0A1M5U6D6"/>
<sequence>MRKETISFVEGFSMLTLFIMGSTLILGAAPEAKRDKWIAIIIATLVSIIIVSAYSKIATTFPGKTIFDIFELLFGKIFGKILTILYIWYFLHLGSLVMRNFGEFMNVLAMPETPIFISIICIGVLCIWVVKSGIEVLARTSKVLFITCIAVIIIIQFCTIPILDISNIKPIVENGWVPIIDGAFSTISFPYAESIVFMGALYCIEKKNLVYKVYISSVIIAGIFILVIALRNLFVLGESVVEGLYFPAYLAVSKINIGDFIQRVEGSVSIVFAAGVFVKISLCLLAASNGIAKLFNLKDYRSVVIQTGLIMSYLAYFVYDSIMEMSYWATKIYKYYAFPFQIIIPLIMLIVIEIKVKRNKLKTK</sequence>
<evidence type="ECO:0000256" key="2">
    <source>
        <dbReference type="ARBA" id="ARBA00007998"/>
    </source>
</evidence>
<comment type="similarity">
    <text evidence="2">Belongs to the amino acid-polyamine-organocation (APC) superfamily. Spore germination protein (SGP) (TC 2.A.3.9) family.</text>
</comment>
<comment type="subcellular location">
    <subcellularLocation>
        <location evidence="1">Membrane</location>
        <topology evidence="1">Multi-pass membrane protein</topology>
    </subcellularLocation>
</comment>
<feature type="transmembrane region" description="Helical" evidence="8">
    <location>
        <begin position="300"/>
        <end position="319"/>
    </location>
</feature>
<protein>
    <submittedName>
        <fullName evidence="9">Spore germination protein KB</fullName>
    </submittedName>
</protein>
<evidence type="ECO:0000256" key="5">
    <source>
        <dbReference type="ARBA" id="ARBA00022692"/>
    </source>
</evidence>
<evidence type="ECO:0000313" key="10">
    <source>
        <dbReference type="Proteomes" id="UP000184241"/>
    </source>
</evidence>